<dbReference type="EMBL" id="VDEP01000210">
    <property type="protein sequence ID" value="KAA1123268.1"/>
    <property type="molecule type" value="Genomic_DNA"/>
</dbReference>
<sequence length="58" mass="6509">MHTLPAWLRHGNRTEKPDYINYRETISAEVSGKCKARSPPGNRADKPEEGFGTSSQHV</sequence>
<name>A0A5B0PHW4_PUCGR</name>
<evidence type="ECO:0000313" key="2">
    <source>
        <dbReference type="EMBL" id="KAA1099469.1"/>
    </source>
</evidence>
<accession>A0A5B0PHW4</accession>
<dbReference type="EMBL" id="VSWC01000054">
    <property type="protein sequence ID" value="KAA1099469.1"/>
    <property type="molecule type" value="Genomic_DNA"/>
</dbReference>
<evidence type="ECO:0000256" key="1">
    <source>
        <dbReference type="SAM" id="MobiDB-lite"/>
    </source>
</evidence>
<reference evidence="4 5" key="1">
    <citation type="submission" date="2019-05" db="EMBL/GenBank/DDBJ databases">
        <title>Emergence of the Ug99 lineage of the wheat stem rust pathogen through somatic hybridization.</title>
        <authorList>
            <person name="Li F."/>
            <person name="Upadhyaya N.M."/>
            <person name="Sperschneider J."/>
            <person name="Matny O."/>
            <person name="Nguyen-Phuc H."/>
            <person name="Mago R."/>
            <person name="Raley C."/>
            <person name="Miller M.E."/>
            <person name="Silverstein K.A.T."/>
            <person name="Henningsen E."/>
            <person name="Hirsch C.D."/>
            <person name="Visser B."/>
            <person name="Pretorius Z.A."/>
            <person name="Steffenson B.J."/>
            <person name="Schwessinger B."/>
            <person name="Dodds P.N."/>
            <person name="Figueroa M."/>
        </authorList>
    </citation>
    <scope>NUCLEOTIDE SEQUENCE [LARGE SCALE GENOMIC DNA]</scope>
    <source>
        <strain evidence="2">21-0</strain>
        <strain evidence="3 5">Ug99</strain>
    </source>
</reference>
<evidence type="ECO:0000313" key="5">
    <source>
        <dbReference type="Proteomes" id="UP000325313"/>
    </source>
</evidence>
<keyword evidence="4" id="KW-1185">Reference proteome</keyword>
<evidence type="ECO:0000313" key="3">
    <source>
        <dbReference type="EMBL" id="KAA1123268.1"/>
    </source>
</evidence>
<proteinExistence type="predicted"/>
<gene>
    <name evidence="2" type="ORF">PGT21_008376</name>
    <name evidence="3" type="ORF">PGTUg99_018013</name>
</gene>
<comment type="caution">
    <text evidence="2">The sequence shown here is derived from an EMBL/GenBank/DDBJ whole genome shotgun (WGS) entry which is preliminary data.</text>
</comment>
<organism evidence="2 4">
    <name type="scientific">Puccinia graminis f. sp. tritici</name>
    <dbReference type="NCBI Taxonomy" id="56615"/>
    <lineage>
        <taxon>Eukaryota</taxon>
        <taxon>Fungi</taxon>
        <taxon>Dikarya</taxon>
        <taxon>Basidiomycota</taxon>
        <taxon>Pucciniomycotina</taxon>
        <taxon>Pucciniomycetes</taxon>
        <taxon>Pucciniales</taxon>
        <taxon>Pucciniaceae</taxon>
        <taxon>Puccinia</taxon>
    </lineage>
</organism>
<dbReference type="Proteomes" id="UP000324748">
    <property type="component" value="Unassembled WGS sequence"/>
</dbReference>
<feature type="region of interest" description="Disordered" evidence="1">
    <location>
        <begin position="30"/>
        <end position="58"/>
    </location>
</feature>
<evidence type="ECO:0000313" key="4">
    <source>
        <dbReference type="Proteomes" id="UP000324748"/>
    </source>
</evidence>
<dbReference type="AlphaFoldDB" id="A0A5B0PHW4"/>
<dbReference type="Proteomes" id="UP000325313">
    <property type="component" value="Unassembled WGS sequence"/>
</dbReference>
<protein>
    <submittedName>
        <fullName evidence="2">Uncharacterized protein</fullName>
    </submittedName>
</protein>